<dbReference type="EC" id="3.6.1.55" evidence="11"/>
<dbReference type="GO" id="GO:0008413">
    <property type="term" value="F:8-oxo-7,8-dihydroguanosine triphosphate pyrophosphatase activity"/>
    <property type="evidence" value="ECO:0007669"/>
    <property type="project" value="TreeGrafter"/>
</dbReference>
<proteinExistence type="inferred from homology"/>
<dbReference type="InterPro" id="IPR000086">
    <property type="entry name" value="NUDIX_hydrolase_dom"/>
</dbReference>
<keyword evidence="15" id="KW-1185">Reference proteome</keyword>
<dbReference type="RefSeq" id="WP_159522794.1">
    <property type="nucleotide sequence ID" value="NZ_CP053642.1"/>
</dbReference>
<dbReference type="PANTHER" id="PTHR47707">
    <property type="entry name" value="8-OXO-DGTP DIPHOSPHATASE"/>
    <property type="match status" value="1"/>
</dbReference>
<dbReference type="AlphaFoldDB" id="A0A6M8B026"/>
<name>A0A6M8B026_9ACTO</name>
<dbReference type="GO" id="GO:0044716">
    <property type="term" value="F:8-oxo-GDP phosphatase activity"/>
    <property type="evidence" value="ECO:0007669"/>
    <property type="project" value="TreeGrafter"/>
</dbReference>
<evidence type="ECO:0000313" key="14">
    <source>
        <dbReference type="EMBL" id="QKD79042.1"/>
    </source>
</evidence>
<accession>A0A6M8B026</accession>
<evidence type="ECO:0000256" key="9">
    <source>
        <dbReference type="ARBA" id="ARBA00023204"/>
    </source>
</evidence>
<sequence>MSAPARPARPSSGRLVVAAAILDSLDRPTAMLCAARSYPPQHAGQYELPGGKVESGEEPVTALTRELAEEIGASVRLGAEVVPPAALAVPPPPARREWPGDDAPAWAAMNGHRMRVWLAEPDGDRPPRCGKAHQSLHWARLGELDALPWLPADAPILRAIRSVLAPGARP</sequence>
<organism evidence="14 15">
    <name type="scientific">Actinomyces marmotae</name>
    <dbReference type="NCBI Taxonomy" id="2737173"/>
    <lineage>
        <taxon>Bacteria</taxon>
        <taxon>Bacillati</taxon>
        <taxon>Actinomycetota</taxon>
        <taxon>Actinomycetes</taxon>
        <taxon>Actinomycetales</taxon>
        <taxon>Actinomycetaceae</taxon>
        <taxon>Actinomyces</taxon>
    </lineage>
</organism>
<evidence type="ECO:0000256" key="3">
    <source>
        <dbReference type="ARBA" id="ARBA00022457"/>
    </source>
</evidence>
<dbReference type="Proteomes" id="UP000504752">
    <property type="component" value="Chromosome"/>
</dbReference>
<dbReference type="Pfam" id="PF00293">
    <property type="entry name" value="NUDIX"/>
    <property type="match status" value="1"/>
</dbReference>
<dbReference type="SUPFAM" id="SSF55811">
    <property type="entry name" value="Nudix"/>
    <property type="match status" value="1"/>
</dbReference>
<comment type="similarity">
    <text evidence="2 12">Belongs to the Nudix hydrolase family.</text>
</comment>
<dbReference type="InterPro" id="IPR047127">
    <property type="entry name" value="MutT-like"/>
</dbReference>
<dbReference type="PROSITE" id="PS51462">
    <property type="entry name" value="NUDIX"/>
    <property type="match status" value="1"/>
</dbReference>
<keyword evidence="4" id="KW-0235">DNA replication</keyword>
<keyword evidence="6" id="KW-0227">DNA damage</keyword>
<evidence type="ECO:0000256" key="8">
    <source>
        <dbReference type="ARBA" id="ARBA00022842"/>
    </source>
</evidence>
<evidence type="ECO:0000256" key="5">
    <source>
        <dbReference type="ARBA" id="ARBA00022723"/>
    </source>
</evidence>
<evidence type="ECO:0000256" key="1">
    <source>
        <dbReference type="ARBA" id="ARBA00001946"/>
    </source>
</evidence>
<gene>
    <name evidence="14" type="ORF">HPC72_01095</name>
</gene>
<evidence type="ECO:0000256" key="12">
    <source>
        <dbReference type="RuleBase" id="RU003476"/>
    </source>
</evidence>
<dbReference type="PANTHER" id="PTHR47707:SF1">
    <property type="entry name" value="NUDIX HYDROLASE FAMILY PROTEIN"/>
    <property type="match status" value="1"/>
</dbReference>
<evidence type="ECO:0000256" key="10">
    <source>
        <dbReference type="ARBA" id="ARBA00035861"/>
    </source>
</evidence>
<dbReference type="GO" id="GO:0035539">
    <property type="term" value="F:8-oxo-7,8-dihydrodeoxyguanosine triphosphate pyrophosphatase activity"/>
    <property type="evidence" value="ECO:0007669"/>
    <property type="project" value="UniProtKB-EC"/>
</dbReference>
<keyword evidence="3" id="KW-0515">Mutator protein</keyword>
<evidence type="ECO:0000256" key="6">
    <source>
        <dbReference type="ARBA" id="ARBA00022763"/>
    </source>
</evidence>
<evidence type="ECO:0000313" key="15">
    <source>
        <dbReference type="Proteomes" id="UP000504752"/>
    </source>
</evidence>
<reference evidence="14 15" key="1">
    <citation type="submission" date="2020-05" db="EMBL/GenBank/DDBJ databases">
        <title>Actinomyces sp. zg-325.</title>
        <authorList>
            <person name="Yang C."/>
        </authorList>
    </citation>
    <scope>NUCLEOTIDE SEQUENCE [LARGE SCALE GENOMIC DNA]</scope>
    <source>
        <strain evidence="15">zg-325</strain>
    </source>
</reference>
<dbReference type="InterPro" id="IPR020084">
    <property type="entry name" value="NUDIX_hydrolase_CS"/>
</dbReference>
<dbReference type="EMBL" id="CP053642">
    <property type="protein sequence ID" value="QKD79042.1"/>
    <property type="molecule type" value="Genomic_DNA"/>
</dbReference>
<comment type="cofactor">
    <cofactor evidence="1">
        <name>Mg(2+)</name>
        <dbReference type="ChEBI" id="CHEBI:18420"/>
    </cofactor>
</comment>
<keyword evidence="5" id="KW-0479">Metal-binding</keyword>
<dbReference type="GO" id="GO:0006281">
    <property type="term" value="P:DNA repair"/>
    <property type="evidence" value="ECO:0007669"/>
    <property type="project" value="UniProtKB-KW"/>
</dbReference>
<evidence type="ECO:0000256" key="11">
    <source>
        <dbReference type="ARBA" id="ARBA00038905"/>
    </source>
</evidence>
<dbReference type="GO" id="GO:0006260">
    <property type="term" value="P:DNA replication"/>
    <property type="evidence" value="ECO:0007669"/>
    <property type="project" value="UniProtKB-KW"/>
</dbReference>
<evidence type="ECO:0000259" key="13">
    <source>
        <dbReference type="PROSITE" id="PS51462"/>
    </source>
</evidence>
<dbReference type="Gene3D" id="3.90.79.10">
    <property type="entry name" value="Nucleoside Triphosphate Pyrophosphohydrolase"/>
    <property type="match status" value="1"/>
</dbReference>
<evidence type="ECO:0000256" key="4">
    <source>
        <dbReference type="ARBA" id="ARBA00022705"/>
    </source>
</evidence>
<keyword evidence="7 12" id="KW-0378">Hydrolase</keyword>
<keyword evidence="9" id="KW-0234">DNA repair</keyword>
<evidence type="ECO:0000256" key="7">
    <source>
        <dbReference type="ARBA" id="ARBA00022801"/>
    </source>
</evidence>
<keyword evidence="8" id="KW-0460">Magnesium</keyword>
<evidence type="ECO:0000256" key="2">
    <source>
        <dbReference type="ARBA" id="ARBA00005582"/>
    </source>
</evidence>
<comment type="catalytic activity">
    <reaction evidence="10">
        <text>8-oxo-dGTP + H2O = 8-oxo-dGMP + diphosphate + H(+)</text>
        <dbReference type="Rhea" id="RHEA:31575"/>
        <dbReference type="ChEBI" id="CHEBI:15377"/>
        <dbReference type="ChEBI" id="CHEBI:15378"/>
        <dbReference type="ChEBI" id="CHEBI:33019"/>
        <dbReference type="ChEBI" id="CHEBI:63224"/>
        <dbReference type="ChEBI" id="CHEBI:77896"/>
        <dbReference type="EC" id="3.6.1.55"/>
    </reaction>
</comment>
<dbReference type="InterPro" id="IPR020476">
    <property type="entry name" value="Nudix_hydrolase"/>
</dbReference>
<dbReference type="InterPro" id="IPR015797">
    <property type="entry name" value="NUDIX_hydrolase-like_dom_sf"/>
</dbReference>
<dbReference type="GO" id="GO:0046872">
    <property type="term" value="F:metal ion binding"/>
    <property type="evidence" value="ECO:0007669"/>
    <property type="project" value="UniProtKB-KW"/>
</dbReference>
<dbReference type="PROSITE" id="PS00893">
    <property type="entry name" value="NUDIX_BOX"/>
    <property type="match status" value="1"/>
</dbReference>
<dbReference type="GO" id="GO:0044715">
    <property type="term" value="F:8-oxo-dGDP phosphatase activity"/>
    <property type="evidence" value="ECO:0007669"/>
    <property type="project" value="TreeGrafter"/>
</dbReference>
<dbReference type="KEGG" id="amam:HPC72_01095"/>
<dbReference type="PRINTS" id="PR00502">
    <property type="entry name" value="NUDIXFAMILY"/>
</dbReference>
<feature type="domain" description="Nudix hydrolase" evidence="13">
    <location>
        <begin position="12"/>
        <end position="164"/>
    </location>
</feature>
<protein>
    <recommendedName>
        <fullName evidence="11">8-oxo-dGTP diphosphatase</fullName>
        <ecNumber evidence="11">3.6.1.55</ecNumber>
    </recommendedName>
</protein>